<evidence type="ECO:0008006" key="3">
    <source>
        <dbReference type="Google" id="ProtNLM"/>
    </source>
</evidence>
<dbReference type="RefSeq" id="WP_012164957.1">
    <property type="nucleotide sequence ID" value="NC_009925.1"/>
</dbReference>
<protein>
    <recommendedName>
        <fullName evidence="3">AAA+ ATPase domain-containing protein</fullName>
    </recommendedName>
</protein>
<keyword evidence="2" id="KW-1185">Reference proteome</keyword>
<dbReference type="HOGENOM" id="CLU_062442_0_0_3"/>
<proteinExistence type="predicted"/>
<dbReference type="EMBL" id="CP000828">
    <property type="protein sequence ID" value="ABW29658.1"/>
    <property type="molecule type" value="Genomic_DNA"/>
</dbReference>
<dbReference type="OrthoDB" id="462757at2"/>
<accession>B0C1C3</accession>
<organism evidence="1 2">
    <name type="scientific">Acaryochloris marina (strain MBIC 11017)</name>
    <dbReference type="NCBI Taxonomy" id="329726"/>
    <lineage>
        <taxon>Bacteria</taxon>
        <taxon>Bacillati</taxon>
        <taxon>Cyanobacteriota</taxon>
        <taxon>Cyanophyceae</taxon>
        <taxon>Acaryochloridales</taxon>
        <taxon>Acaryochloridaceae</taxon>
        <taxon>Acaryochloris</taxon>
    </lineage>
</organism>
<dbReference type="Proteomes" id="UP000000268">
    <property type="component" value="Chromosome"/>
</dbReference>
<gene>
    <name evidence="1" type="ordered locus">AM1_4686</name>
</gene>
<name>B0C1C3_ACAM1</name>
<reference evidence="1 2" key="1">
    <citation type="journal article" date="2008" name="Proc. Natl. Acad. Sci. U.S.A.">
        <title>Niche adaptation and genome expansion in the chlorophyll d-producing cyanobacterium Acaryochloris marina.</title>
        <authorList>
            <person name="Swingley W.D."/>
            <person name="Chen M."/>
            <person name="Cheung P.C."/>
            <person name="Conrad A.L."/>
            <person name="Dejesa L.C."/>
            <person name="Hao J."/>
            <person name="Honchak B.M."/>
            <person name="Karbach L.E."/>
            <person name="Kurdoglu A."/>
            <person name="Lahiri S."/>
            <person name="Mastrian S.D."/>
            <person name="Miyashita H."/>
            <person name="Page L."/>
            <person name="Ramakrishna P."/>
            <person name="Satoh S."/>
            <person name="Sattley W.M."/>
            <person name="Shimada Y."/>
            <person name="Taylor H.L."/>
            <person name="Tomo T."/>
            <person name="Tsuchiya T."/>
            <person name="Wang Z.T."/>
            <person name="Raymond J."/>
            <person name="Mimuro M."/>
            <person name="Blankenship R.E."/>
            <person name="Touchman J.W."/>
        </authorList>
    </citation>
    <scope>NUCLEOTIDE SEQUENCE [LARGE SCALE GENOMIC DNA]</scope>
    <source>
        <strain evidence="2">MBIC 11017</strain>
    </source>
</reference>
<evidence type="ECO:0000313" key="1">
    <source>
        <dbReference type="EMBL" id="ABW29658.1"/>
    </source>
</evidence>
<dbReference type="KEGG" id="amr:AM1_4686"/>
<evidence type="ECO:0000313" key="2">
    <source>
        <dbReference type="Proteomes" id="UP000000268"/>
    </source>
</evidence>
<dbReference type="SUPFAM" id="SSF52540">
    <property type="entry name" value="P-loop containing nucleoside triphosphate hydrolases"/>
    <property type="match status" value="1"/>
</dbReference>
<dbReference type="InterPro" id="IPR027417">
    <property type="entry name" value="P-loop_NTPase"/>
</dbReference>
<dbReference type="Gene3D" id="3.40.50.300">
    <property type="entry name" value="P-loop containing nucleotide triphosphate hydrolases"/>
    <property type="match status" value="1"/>
</dbReference>
<dbReference type="eggNOG" id="COG1672">
    <property type="taxonomic scope" value="Bacteria"/>
</dbReference>
<dbReference type="STRING" id="329726.AM1_4686"/>
<dbReference type="AlphaFoldDB" id="B0C1C3"/>
<sequence length="364" mass="40860">MARSLRVTIDNLPKVKLALQRNGYPSQKAFAADIGPSLSTVKNFLGGKPIDYENFREICDQLGLDWQAIAYTESPSALDAPPAALKASPFITGTPIHHPRHFFGRERQLKRCFTLLKHHPLQNMAIMGPRRSGKTSFLRYLETIPTTAPDQLRPHQKQNWLPRPDLYNWIFVDFQNARMSSQDKLLGYLLSALSLPVPDALDLDGFMDRVSGAVHQPTVILLDEIGVGLQRCPELDDAFWESLRSLATNQTAGNLAFVISAPETPMELAQHSGFSSPFFNIFGYSTTLAPWQQQDTLDLIASSPIPFTDADQAWICQQSGGWPFLAQILCSERLFALENDETGTAWQVEGLKQIEPYRYLLDQK</sequence>